<feature type="compositionally biased region" description="Polar residues" evidence="1">
    <location>
        <begin position="554"/>
        <end position="563"/>
    </location>
</feature>
<proteinExistence type="predicted"/>
<dbReference type="Proteomes" id="UP001523216">
    <property type="component" value="Unassembled WGS sequence"/>
</dbReference>
<organism evidence="2 3">
    <name type="scientific">Paractinoplanes hotanensis</name>
    <dbReference type="NCBI Taxonomy" id="2906497"/>
    <lineage>
        <taxon>Bacteria</taxon>
        <taxon>Bacillati</taxon>
        <taxon>Actinomycetota</taxon>
        <taxon>Actinomycetes</taxon>
        <taxon>Micromonosporales</taxon>
        <taxon>Micromonosporaceae</taxon>
        <taxon>Paractinoplanes</taxon>
    </lineage>
</organism>
<comment type="caution">
    <text evidence="2">The sequence shown here is derived from an EMBL/GenBank/DDBJ whole genome shotgun (WGS) entry which is preliminary data.</text>
</comment>
<sequence>MNAGVTYGSELSAAHEALNQLIAHGLADRATTARHSAQLALGQLYRVLYRHAALITGNGRSPLPGALAAAARYSADPPTGGQMAEFSNAPPQLIRAFDHLTVAADILFSQIGPDGGARSPAGIALLAGVERNAHLASLAHIAAATATIHDQHRVDDALQATAAVFEDPVRRLDTIARTAAQPDLNSGTWLAAIRPIVDVSGDSWPAVDNHTGFREALDAARTWLAQHYALDLSGQTIRQLVGVGLALIQELGHIGLRYHEGLTSDLRARHITQIWRSAYHATDNIISLHPADNAAGPTALLNAERWLRQQLRTPNSWRPDALPDLNTGSGQQWLDTARALARALPDIATMLHHGARFSASHDRLYALDAVYNGSQLIRQPAWICADPRTPAIARLVTGLDGLRSSATLFCHLLDVIPHTGLHEAARANRQLAAEPSTHDRPSDTGPTSRLTRWPGIADISSVPLLPPATATLHTRVRRADVRGGETTRIPITLARGLVAEVERLQDEVYRLAARINDPESQTATGQRVPDQLASDQQQEPVVGLEPDATRSARSELSTDPSME</sequence>
<accession>A0ABT0Y822</accession>
<protein>
    <submittedName>
        <fullName evidence="2">Uncharacterized protein</fullName>
    </submittedName>
</protein>
<evidence type="ECO:0000313" key="3">
    <source>
        <dbReference type="Proteomes" id="UP001523216"/>
    </source>
</evidence>
<dbReference type="EMBL" id="JAMQOL010000047">
    <property type="protein sequence ID" value="MCM4082194.1"/>
    <property type="molecule type" value="Genomic_DNA"/>
</dbReference>
<evidence type="ECO:0000256" key="1">
    <source>
        <dbReference type="SAM" id="MobiDB-lite"/>
    </source>
</evidence>
<evidence type="ECO:0000313" key="2">
    <source>
        <dbReference type="EMBL" id="MCM4082194.1"/>
    </source>
</evidence>
<feature type="region of interest" description="Disordered" evidence="1">
    <location>
        <begin position="429"/>
        <end position="453"/>
    </location>
</feature>
<reference evidence="2 3" key="1">
    <citation type="submission" date="2022-06" db="EMBL/GenBank/DDBJ databases">
        <title>Actinoplanes abujensis sp. nov., isolated from Nigerian arid soil.</title>
        <authorList>
            <person name="Ding P."/>
        </authorList>
    </citation>
    <scope>NUCLEOTIDE SEQUENCE [LARGE SCALE GENOMIC DNA]</scope>
    <source>
        <strain evidence="3">TRM88002</strain>
    </source>
</reference>
<feature type="region of interest" description="Disordered" evidence="1">
    <location>
        <begin position="519"/>
        <end position="563"/>
    </location>
</feature>
<dbReference type="RefSeq" id="WP_251801914.1">
    <property type="nucleotide sequence ID" value="NZ_JAMQOL010000047.1"/>
</dbReference>
<name>A0ABT0Y822_9ACTN</name>
<keyword evidence="3" id="KW-1185">Reference proteome</keyword>
<gene>
    <name evidence="2" type="ORF">LXN57_31975</name>
</gene>